<feature type="region of interest" description="Disordered" evidence="1">
    <location>
        <begin position="118"/>
        <end position="158"/>
    </location>
</feature>
<protein>
    <submittedName>
        <fullName evidence="2">Uncharacterized protein</fullName>
    </submittedName>
</protein>
<dbReference type="EMBL" id="CZBY01000004">
    <property type="protein sequence ID" value="CUQ83511.1"/>
    <property type="molecule type" value="Genomic_DNA"/>
</dbReference>
<dbReference type="Proteomes" id="UP000095662">
    <property type="component" value="Unassembled WGS sequence"/>
</dbReference>
<feature type="compositionally biased region" description="Basic and acidic residues" evidence="1">
    <location>
        <begin position="147"/>
        <end position="158"/>
    </location>
</feature>
<reference evidence="2 3" key="1">
    <citation type="submission" date="2015-09" db="EMBL/GenBank/DDBJ databases">
        <authorList>
            <consortium name="Pathogen Informatics"/>
        </authorList>
    </citation>
    <scope>NUCLEOTIDE SEQUENCE [LARGE SCALE GENOMIC DNA]</scope>
    <source>
        <strain evidence="2 3">2789STDY5834928</strain>
    </source>
</reference>
<gene>
    <name evidence="2" type="ORF">ERS852540_00702</name>
</gene>
<proteinExistence type="predicted"/>
<accession>A0A174ZHP7</accession>
<name>A0A174ZHP7_9FIRM</name>
<sequence length="263" mass="30031">MAEKRMFSKQVLWSDKFIDLPSPAQVLYFQLSMYADDEGFVNCAGYVRRLTGCSEGDIEALCKNGFIIPFESGVYAIAHWKINNHIRSDRMKKTSFSDERDMLYVRADGMYILDPEKAAEQRKSSGQEKGATTKCSQTSDICPSDDSTGKESSDKDSTVKSSFDEVSVVLSDETDKKSLSAAAYKAKLTECFGTDNVERYIERFNKWADMHGRQNMPVYPTIEKWMNEDNVRRYESANSSFTDEMLDECLMIDYISSDEKRTE</sequence>
<dbReference type="OrthoDB" id="9788567at2"/>
<evidence type="ECO:0000313" key="3">
    <source>
        <dbReference type="Proteomes" id="UP000095662"/>
    </source>
</evidence>
<dbReference type="AlphaFoldDB" id="A0A174ZHP7"/>
<evidence type="ECO:0000256" key="1">
    <source>
        <dbReference type="SAM" id="MobiDB-lite"/>
    </source>
</evidence>
<organism evidence="2 3">
    <name type="scientific">[Eubacterium] siraeum</name>
    <dbReference type="NCBI Taxonomy" id="39492"/>
    <lineage>
        <taxon>Bacteria</taxon>
        <taxon>Bacillati</taxon>
        <taxon>Bacillota</taxon>
        <taxon>Clostridia</taxon>
        <taxon>Eubacteriales</taxon>
        <taxon>Oscillospiraceae</taxon>
        <taxon>Oscillospiraceae incertae sedis</taxon>
    </lineage>
</organism>
<evidence type="ECO:0000313" key="2">
    <source>
        <dbReference type="EMBL" id="CUQ83511.1"/>
    </source>
</evidence>